<dbReference type="Proteomes" id="UP000233597">
    <property type="component" value="Unassembled WGS sequence"/>
</dbReference>
<accession>A0A2N3KD33</accession>
<evidence type="ECO:0000313" key="2">
    <source>
        <dbReference type="Proteomes" id="UP000233597"/>
    </source>
</evidence>
<reference evidence="1 2" key="1">
    <citation type="submission" date="2017-09" db="EMBL/GenBank/DDBJ databases">
        <title>Biodiversity and function of Thalassospira species in the particle-attached aromatic-hydrocarbon-degrading consortia from the surface seawater of the South China Sea.</title>
        <authorList>
            <person name="Dong C."/>
            <person name="Liu R."/>
            <person name="Shao Z."/>
        </authorList>
    </citation>
    <scope>NUCLEOTIDE SEQUENCE [LARGE SCALE GENOMIC DNA]</scope>
    <source>
        <strain evidence="1 2">CSC1P2</strain>
    </source>
</reference>
<dbReference type="RefSeq" id="WP_101271437.1">
    <property type="nucleotide sequence ID" value="NZ_NWTK01000023.1"/>
</dbReference>
<dbReference type="EMBL" id="NWTK01000023">
    <property type="protein sequence ID" value="PKR48455.1"/>
    <property type="molecule type" value="Genomic_DNA"/>
</dbReference>
<protein>
    <submittedName>
        <fullName evidence="1">Uncharacterized protein</fullName>
    </submittedName>
</protein>
<evidence type="ECO:0000313" key="1">
    <source>
        <dbReference type="EMBL" id="PKR48455.1"/>
    </source>
</evidence>
<dbReference type="AlphaFoldDB" id="A0A2N3KD33"/>
<sequence>MTDLYEKQDGEMRCFEAQIFNREVRDLLEAGELNDTGFDDTWADSRYISVWARSMTEAASFFARDFPTHAGFRIVSIGERGPEM</sequence>
<name>A0A2N3KD33_9PROT</name>
<organism evidence="1 2">
    <name type="scientific">Thalassospira marina</name>
    <dbReference type="NCBI Taxonomy" id="2048283"/>
    <lineage>
        <taxon>Bacteria</taxon>
        <taxon>Pseudomonadati</taxon>
        <taxon>Pseudomonadota</taxon>
        <taxon>Alphaproteobacteria</taxon>
        <taxon>Rhodospirillales</taxon>
        <taxon>Thalassospiraceae</taxon>
        <taxon>Thalassospira</taxon>
    </lineage>
</organism>
<gene>
    <name evidence="1" type="ORF">COO20_24665</name>
</gene>
<comment type="caution">
    <text evidence="1">The sequence shown here is derived from an EMBL/GenBank/DDBJ whole genome shotgun (WGS) entry which is preliminary data.</text>
</comment>
<proteinExistence type="predicted"/>
<dbReference type="OrthoDB" id="7365403at2"/>